<evidence type="ECO:0000256" key="12">
    <source>
        <dbReference type="SAM" id="Phobius"/>
    </source>
</evidence>
<dbReference type="GO" id="GO:0006508">
    <property type="term" value="P:proteolysis"/>
    <property type="evidence" value="ECO:0007669"/>
    <property type="project" value="UniProtKB-KW"/>
</dbReference>
<keyword evidence="4 14" id="KW-0645">Protease</keyword>
<feature type="transmembrane region" description="Helical" evidence="12">
    <location>
        <begin position="150"/>
        <end position="168"/>
    </location>
</feature>
<evidence type="ECO:0000256" key="11">
    <source>
        <dbReference type="ARBA" id="ARBA00023136"/>
    </source>
</evidence>
<feature type="transmembrane region" description="Helical" evidence="12">
    <location>
        <begin position="211"/>
        <end position="230"/>
    </location>
</feature>
<keyword evidence="11 12" id="KW-0472">Membrane</keyword>
<evidence type="ECO:0000256" key="5">
    <source>
        <dbReference type="ARBA" id="ARBA00022692"/>
    </source>
</evidence>
<dbReference type="PANTHER" id="PTHR39188:SF3">
    <property type="entry name" value="STAGE IV SPORULATION PROTEIN FB"/>
    <property type="match status" value="1"/>
</dbReference>
<evidence type="ECO:0000256" key="6">
    <source>
        <dbReference type="ARBA" id="ARBA00022723"/>
    </source>
</evidence>
<proteinExistence type="inferred from homology"/>
<dbReference type="Pfam" id="PF02163">
    <property type="entry name" value="Peptidase_M50"/>
    <property type="match status" value="1"/>
</dbReference>
<feature type="transmembrane region" description="Helical" evidence="12">
    <location>
        <begin position="92"/>
        <end position="112"/>
    </location>
</feature>
<name>A0A6M3ZYK1_9BURK</name>
<evidence type="ECO:0000313" key="14">
    <source>
        <dbReference type="EMBL" id="QJQ03647.1"/>
    </source>
</evidence>
<sequence>MIKLLVLALSGLKFGKLLASGGSMLLSLLAYTLIFGWRYALGFIGMLLIHEYGHYWAARKRGMNVGLPTFVPFVGAWIEMKDKPLDAETEAYIGMAGPLAGSIAALACYFAARQLDSTLLLAISYSGFFLNLFNLIPLSPLDGGRITAVLSPRIWFVGVPVLIALFAYHPSPMLILVAILALPQLRLAWNYDPGHPDQARYYGVSPSTKLNYSACYLALIAFLAMMTLGVHDMLGAVRALHS</sequence>
<organism evidence="14 15">
    <name type="scientific">Herbaspirillum rubrisubalbicans Os34</name>
    <dbReference type="NCBI Taxonomy" id="1235827"/>
    <lineage>
        <taxon>Bacteria</taxon>
        <taxon>Pseudomonadati</taxon>
        <taxon>Pseudomonadota</taxon>
        <taxon>Betaproteobacteria</taxon>
        <taxon>Burkholderiales</taxon>
        <taxon>Oxalobacteraceae</taxon>
        <taxon>Herbaspirillum</taxon>
    </lineage>
</organism>
<comment type="cofactor">
    <cofactor evidence="1">
        <name>Zn(2+)</name>
        <dbReference type="ChEBI" id="CHEBI:29105"/>
    </cofactor>
</comment>
<feature type="transmembrane region" description="Helical" evidence="12">
    <location>
        <begin position="29"/>
        <end position="50"/>
    </location>
</feature>
<feature type="transmembrane region" description="Helical" evidence="12">
    <location>
        <begin position="62"/>
        <end position="80"/>
    </location>
</feature>
<evidence type="ECO:0000256" key="1">
    <source>
        <dbReference type="ARBA" id="ARBA00001947"/>
    </source>
</evidence>
<keyword evidence="7" id="KW-0378">Hydrolase</keyword>
<evidence type="ECO:0000256" key="3">
    <source>
        <dbReference type="ARBA" id="ARBA00007931"/>
    </source>
</evidence>
<dbReference type="AlphaFoldDB" id="A0A6M3ZYK1"/>
<evidence type="ECO:0000256" key="10">
    <source>
        <dbReference type="ARBA" id="ARBA00023049"/>
    </source>
</evidence>
<dbReference type="PANTHER" id="PTHR39188">
    <property type="entry name" value="MEMBRANE-ASSOCIATED ZINC METALLOPROTEASE M50B"/>
    <property type="match status" value="1"/>
</dbReference>
<evidence type="ECO:0000256" key="2">
    <source>
        <dbReference type="ARBA" id="ARBA00004141"/>
    </source>
</evidence>
<keyword evidence="5 12" id="KW-0812">Transmembrane</keyword>
<comment type="similarity">
    <text evidence="3">Belongs to the peptidase M50B family.</text>
</comment>
<dbReference type="CDD" id="cd06160">
    <property type="entry name" value="S2P-M50_like_2"/>
    <property type="match status" value="1"/>
</dbReference>
<evidence type="ECO:0000313" key="15">
    <source>
        <dbReference type="Proteomes" id="UP000501648"/>
    </source>
</evidence>
<dbReference type="GO" id="GO:0008237">
    <property type="term" value="F:metallopeptidase activity"/>
    <property type="evidence" value="ECO:0007669"/>
    <property type="project" value="UniProtKB-KW"/>
</dbReference>
<reference evidence="14 15" key="1">
    <citation type="journal article" date="2012" name="J. Bacteriol.">
        <title>Genome sequence of the pathogenic Herbaspirillum seropedicae strain Os34, isolated from rice roots.</title>
        <authorList>
            <person name="Ye W."/>
            <person name="Ye S."/>
            <person name="Liu J."/>
            <person name="Chang S."/>
            <person name="Chen M."/>
            <person name="Zhu B."/>
            <person name="Guo L."/>
            <person name="An Q."/>
        </authorList>
    </citation>
    <scope>NUCLEOTIDE SEQUENCE [LARGE SCALE GENOMIC DNA]</scope>
    <source>
        <strain evidence="14 15">Os34</strain>
    </source>
</reference>
<protein>
    <submittedName>
        <fullName evidence="14">Site-2 protease family protein</fullName>
    </submittedName>
</protein>
<evidence type="ECO:0000259" key="13">
    <source>
        <dbReference type="Pfam" id="PF02163"/>
    </source>
</evidence>
<evidence type="ECO:0000256" key="4">
    <source>
        <dbReference type="ARBA" id="ARBA00022670"/>
    </source>
</evidence>
<comment type="subcellular location">
    <subcellularLocation>
        <location evidence="2">Membrane</location>
        <topology evidence="2">Multi-pass membrane protein</topology>
    </subcellularLocation>
</comment>
<evidence type="ECO:0000256" key="7">
    <source>
        <dbReference type="ARBA" id="ARBA00022801"/>
    </source>
</evidence>
<dbReference type="Proteomes" id="UP000501648">
    <property type="component" value="Chromosome"/>
</dbReference>
<dbReference type="GO" id="GO:0046872">
    <property type="term" value="F:metal ion binding"/>
    <property type="evidence" value="ECO:0007669"/>
    <property type="project" value="UniProtKB-KW"/>
</dbReference>
<dbReference type="EMBL" id="CP008956">
    <property type="protein sequence ID" value="QJQ03647.1"/>
    <property type="molecule type" value="Genomic_DNA"/>
</dbReference>
<feature type="domain" description="Peptidase M50" evidence="13">
    <location>
        <begin position="40"/>
        <end position="112"/>
    </location>
</feature>
<evidence type="ECO:0000256" key="8">
    <source>
        <dbReference type="ARBA" id="ARBA00022833"/>
    </source>
</evidence>
<keyword evidence="6" id="KW-0479">Metal-binding</keyword>
<feature type="transmembrane region" description="Helical" evidence="12">
    <location>
        <begin position="119"/>
        <end position="138"/>
    </location>
</feature>
<keyword evidence="10" id="KW-0482">Metalloprotease</keyword>
<gene>
    <name evidence="14" type="ORF">C798_26415</name>
</gene>
<evidence type="ECO:0000256" key="9">
    <source>
        <dbReference type="ARBA" id="ARBA00022989"/>
    </source>
</evidence>
<dbReference type="InterPro" id="IPR008915">
    <property type="entry name" value="Peptidase_M50"/>
</dbReference>
<dbReference type="GO" id="GO:0016020">
    <property type="term" value="C:membrane"/>
    <property type="evidence" value="ECO:0007669"/>
    <property type="project" value="UniProtKB-SubCell"/>
</dbReference>
<accession>A0A6M3ZYK1</accession>
<dbReference type="RefSeq" id="WP_017450074.1">
    <property type="nucleotide sequence ID" value="NZ_CP008956.1"/>
</dbReference>
<keyword evidence="8" id="KW-0862">Zinc</keyword>
<keyword evidence="9 12" id="KW-1133">Transmembrane helix</keyword>